<dbReference type="EMBL" id="FNOK01000037">
    <property type="protein sequence ID" value="SDY86430.1"/>
    <property type="molecule type" value="Genomic_DNA"/>
</dbReference>
<keyword evidence="2" id="KW-1185">Reference proteome</keyword>
<dbReference type="Pfam" id="PF19944">
    <property type="entry name" value="DUF6406"/>
    <property type="match status" value="1"/>
</dbReference>
<gene>
    <name evidence="1" type="ORF">SAMN05216215_103757</name>
</gene>
<evidence type="ECO:0000313" key="2">
    <source>
        <dbReference type="Proteomes" id="UP000199529"/>
    </source>
</evidence>
<sequence length="93" mass="10551">MSSADTIGLWHGIQRNMQNASFSVNDIYRESDASVRVRLVTVTTEEQNHTLRIGETFPVGDETWQLTDLTGWPSEDDWIVMLRRVATSPAADR</sequence>
<reference evidence="2" key="1">
    <citation type="submission" date="2016-10" db="EMBL/GenBank/DDBJ databases">
        <authorList>
            <person name="Varghese N."/>
            <person name="Submissions S."/>
        </authorList>
    </citation>
    <scope>NUCLEOTIDE SEQUENCE [LARGE SCALE GENOMIC DNA]</scope>
    <source>
        <strain evidence="2">CGMCC 4.3530</strain>
    </source>
</reference>
<dbReference type="InterPro" id="IPR045642">
    <property type="entry name" value="DUF6406"/>
</dbReference>
<proteinExistence type="predicted"/>
<dbReference type="STRING" id="418495.SAMN05216215_103757"/>
<organism evidence="1 2">
    <name type="scientific">Saccharopolyspora shandongensis</name>
    <dbReference type="NCBI Taxonomy" id="418495"/>
    <lineage>
        <taxon>Bacteria</taxon>
        <taxon>Bacillati</taxon>
        <taxon>Actinomycetota</taxon>
        <taxon>Actinomycetes</taxon>
        <taxon>Pseudonocardiales</taxon>
        <taxon>Pseudonocardiaceae</taxon>
        <taxon>Saccharopolyspora</taxon>
    </lineage>
</organism>
<dbReference type="OrthoDB" id="3483585at2"/>
<dbReference type="AlphaFoldDB" id="A0A1H3NCN0"/>
<dbReference type="RefSeq" id="WP_093272279.1">
    <property type="nucleotide sequence ID" value="NZ_FNOK01000037.1"/>
</dbReference>
<evidence type="ECO:0000313" key="1">
    <source>
        <dbReference type="EMBL" id="SDY86430.1"/>
    </source>
</evidence>
<protein>
    <submittedName>
        <fullName evidence="1">Uncharacterized protein</fullName>
    </submittedName>
</protein>
<dbReference type="Proteomes" id="UP000199529">
    <property type="component" value="Unassembled WGS sequence"/>
</dbReference>
<accession>A0A1H3NCN0</accession>
<name>A0A1H3NCN0_9PSEU</name>